<dbReference type="Gene3D" id="3.30.70.2450">
    <property type="match status" value="1"/>
</dbReference>
<dbReference type="GO" id="GO:0071949">
    <property type="term" value="F:FAD binding"/>
    <property type="evidence" value="ECO:0007669"/>
    <property type="project" value="InterPro"/>
</dbReference>
<organism evidence="6 7">
    <name type="scientific">Staphylotrichum longicolle</name>
    <dbReference type="NCBI Taxonomy" id="669026"/>
    <lineage>
        <taxon>Eukaryota</taxon>
        <taxon>Fungi</taxon>
        <taxon>Dikarya</taxon>
        <taxon>Ascomycota</taxon>
        <taxon>Pezizomycotina</taxon>
        <taxon>Sordariomycetes</taxon>
        <taxon>Sordariomycetidae</taxon>
        <taxon>Sordariales</taxon>
        <taxon>Chaetomiaceae</taxon>
        <taxon>Staphylotrichum</taxon>
    </lineage>
</organism>
<keyword evidence="3" id="KW-0560">Oxidoreductase</keyword>
<accession>A0AAD4ENU9</accession>
<evidence type="ECO:0000259" key="5">
    <source>
        <dbReference type="Pfam" id="PF01494"/>
    </source>
</evidence>
<dbReference type="InterPro" id="IPR036188">
    <property type="entry name" value="FAD/NAD-bd_sf"/>
</dbReference>
<dbReference type="Proteomes" id="UP001197093">
    <property type="component" value="Unassembled WGS sequence"/>
</dbReference>
<comment type="caution">
    <text evidence="6">The sequence shown here is derived from an EMBL/GenBank/DDBJ whole genome shotgun (WGS) entry which is preliminary data.</text>
</comment>
<dbReference type="PANTHER" id="PTHR40788">
    <property type="entry name" value="CLR5 DOMAIN-CONTAINING PROTEIN-RELATED"/>
    <property type="match status" value="1"/>
</dbReference>
<evidence type="ECO:0000256" key="1">
    <source>
        <dbReference type="ARBA" id="ARBA00022630"/>
    </source>
</evidence>
<gene>
    <name evidence="6" type="ORF">NEMBOFW57_010870</name>
</gene>
<feature type="domain" description="FAD-binding" evidence="5">
    <location>
        <begin position="833"/>
        <end position="1174"/>
    </location>
</feature>
<keyword evidence="1" id="KW-0285">Flavoprotein</keyword>
<feature type="compositionally biased region" description="Basic and acidic residues" evidence="4">
    <location>
        <begin position="709"/>
        <end position="719"/>
    </location>
</feature>
<dbReference type="SUPFAM" id="SSF51905">
    <property type="entry name" value="FAD/NAD(P)-binding domain"/>
    <property type="match status" value="1"/>
</dbReference>
<dbReference type="Gene3D" id="3.50.50.60">
    <property type="entry name" value="FAD/NAD(P)-binding domain"/>
    <property type="match status" value="1"/>
</dbReference>
<dbReference type="GO" id="GO:0016491">
    <property type="term" value="F:oxidoreductase activity"/>
    <property type="evidence" value="ECO:0007669"/>
    <property type="project" value="UniProtKB-KW"/>
</dbReference>
<dbReference type="AlphaFoldDB" id="A0AAD4ENU9"/>
<sequence length="1242" mass="140921">MSNPLPVGNWEDPEYRRHFLENHTAWVSVQEFGTIRNSRSEPGIPKCFQRWTNGDRLAFRCLYIHVNDAEKRRLANIFGLRINERPMGFVQAEEHGGFISESFLKLQKILTKFEPDIRRRWAKKRPDARRKVISAAWTWDKLAESHRPDLQSLLAAGASSIHTVGAAQQYERCHFILPHMNFEDLTTGRTLLRLLNARGRNEPSRFALSDLDSVRPGLHFNVLPFELLNPFAVDLSSDVSSENYGRVTKDFSYHEMVGIVDGSKIAVSDGVYVLEVQARILIFLQKCCELIMHDMIDKLDDDSIPVQPEPEPLPAHDQPTDGLGLVDLPGALDLAKAALDEARERVRALREDPFYFFTSVECSMEHSFDNFKDLLGRVHPDVSKPDHFFLNVSVKKLLRDVFDEYLKARPELQPQDDYFKLLFAVRYFIDNVMLKRVTARLLAALVTNPSYRDRFYRPEGTRNWLSKEPMGREPLYWLIIQAATHLPRSEAYAPSINMDDVLIEIQRLVETEKRYEKLLSTHAADTMGRTGVLVDLRSQLKCFRPNVFMPHFGPGFEHQTLKGPLWDEATELLDTMPIIMLYSSLKRIIESETFKDLGKYADSVMGTVPTRRARMTKESTMAMQQAEAHLDKFWEEFDKAIGENDKVLGQTIRNLASLESRKLYRTPDWVEPVPKSRPNKGKAPLPLEQVLPFGQLSLGPGQDVGVPKSTEDDTAEKKDKVKTRGVGDPNKAEETPVEQEAANVPPPKPVFKLKARSVKVMRLLFHSKDTRDLPGELEWREFVYAMSALGFKSVPGYGSAMRFTPIGETAEALSTGEGILIHGPHPSSKIPLYKVLIVGAGPSGLLLALLLAKHGIPVHILEAAAELDAQPRAAHYGAPAIPEFVRAGIADKIRERGMVLDTMCWRYPADHSYMAGFNGKKVMSDVDGMDLRTHCLSLQDLDALMLEEVVDKYGGVVEWEHKVVAVGQDAEGAWCEVEAGVSGEKKMVRADYVVGCDGANSIVRRSLFGDEFPGFTWDAQIIATNTYYDFEKSLVWDDANFIIHPEHFFMAARITRDGLYRITYGETPGLSREEYLKRQPWKFETILPGHPKPDEYKIVNFSPYKMHQRCAPKFRVGRVLLAADAAHLCNPWGGMGITGGFVDVGGLYECLSGIWDGKADESILDLYSEKRIEKYQTIINPVSSENFRRVSDKDPATRFERDEFMQLLKKGKSDEAFLKELLMMPMELRYDFTQHYKDAAKL</sequence>
<dbReference type="Pfam" id="PF01494">
    <property type="entry name" value="FAD_binding_3"/>
    <property type="match status" value="1"/>
</dbReference>
<reference evidence="6" key="1">
    <citation type="submission" date="2023-02" db="EMBL/GenBank/DDBJ databases">
        <authorList>
            <person name="Palmer J.M."/>
        </authorList>
    </citation>
    <scope>NUCLEOTIDE SEQUENCE</scope>
    <source>
        <strain evidence="6">FW57</strain>
    </source>
</reference>
<dbReference type="InterPro" id="IPR002938">
    <property type="entry name" value="FAD-bd"/>
</dbReference>
<keyword evidence="7" id="KW-1185">Reference proteome</keyword>
<evidence type="ECO:0000256" key="2">
    <source>
        <dbReference type="ARBA" id="ARBA00022827"/>
    </source>
</evidence>
<name>A0AAD4ENU9_9PEZI</name>
<proteinExistence type="predicted"/>
<protein>
    <recommendedName>
        <fullName evidence="5">FAD-binding domain-containing protein</fullName>
    </recommendedName>
</protein>
<evidence type="ECO:0000313" key="7">
    <source>
        <dbReference type="Proteomes" id="UP001197093"/>
    </source>
</evidence>
<evidence type="ECO:0000256" key="4">
    <source>
        <dbReference type="SAM" id="MobiDB-lite"/>
    </source>
</evidence>
<keyword evidence="2" id="KW-0274">FAD</keyword>
<dbReference type="PANTHER" id="PTHR40788:SF2">
    <property type="entry name" value="CLR5 DOMAIN-CONTAINING PROTEIN"/>
    <property type="match status" value="1"/>
</dbReference>
<dbReference type="EMBL" id="JAHCVI010000006">
    <property type="protein sequence ID" value="KAG7284495.1"/>
    <property type="molecule type" value="Genomic_DNA"/>
</dbReference>
<dbReference type="PRINTS" id="PR00420">
    <property type="entry name" value="RNGMNOXGNASE"/>
</dbReference>
<evidence type="ECO:0000313" key="6">
    <source>
        <dbReference type="EMBL" id="KAG7284495.1"/>
    </source>
</evidence>
<feature type="region of interest" description="Disordered" evidence="4">
    <location>
        <begin position="694"/>
        <end position="748"/>
    </location>
</feature>
<evidence type="ECO:0000256" key="3">
    <source>
        <dbReference type="ARBA" id="ARBA00023002"/>
    </source>
</evidence>